<keyword evidence="9" id="KW-0067">ATP-binding</keyword>
<evidence type="ECO:0000313" key="14">
    <source>
        <dbReference type="Proteomes" id="UP000001491"/>
    </source>
</evidence>
<evidence type="ECO:0000256" key="1">
    <source>
        <dbReference type="ARBA" id="ARBA00004496"/>
    </source>
</evidence>
<dbReference type="EC" id="2.7.7.87" evidence="3"/>
<evidence type="ECO:0000256" key="3">
    <source>
        <dbReference type="ARBA" id="ARBA00012584"/>
    </source>
</evidence>
<dbReference type="GO" id="GO:0061710">
    <property type="term" value="F:L-threonylcarbamoyladenylate synthase"/>
    <property type="evidence" value="ECO:0007669"/>
    <property type="project" value="UniProtKB-EC"/>
</dbReference>
<accession>C5J5I8</accession>
<feature type="domain" description="YrdC-like" evidence="12">
    <location>
        <begin position="83"/>
        <end position="254"/>
    </location>
</feature>
<dbReference type="GO" id="GO:0005737">
    <property type="term" value="C:cytoplasm"/>
    <property type="evidence" value="ECO:0007669"/>
    <property type="project" value="UniProtKB-SubCell"/>
</dbReference>
<dbReference type="SUPFAM" id="SSF55821">
    <property type="entry name" value="YrdC/RibB"/>
    <property type="match status" value="1"/>
</dbReference>
<reference evidence="14" key="1">
    <citation type="journal article" date="2009" name="BMC Bioinformatics">
        <title>The Mycoplasma conjunctivae genome sequencing, annotation and analysis.</title>
        <authorList>
            <person name="Calderon-Copete S.P."/>
            <person name="Wigger G."/>
            <person name="Wunderlin C."/>
            <person name="Schmidheini T."/>
            <person name="Frey J."/>
            <person name="Quail M.A."/>
            <person name="Falquet L."/>
        </authorList>
    </citation>
    <scope>NUCLEOTIDE SEQUENCE [LARGE SCALE GENOMIC DNA]</scope>
    <source>
        <strain evidence="14">ATCC 25834 / NCTC 10147 / HRC/581</strain>
    </source>
</reference>
<sequence length="254" mass="29544">MDVYFEQFVSFYLDKISIEKCKYKNLRIISSPEYKNEIEIIAYILKKRNINLYFEETEIKNLSYCDLLNFKKCSKSLQKQSFFTDLVQEFELTQQKYEQIFLTTTDTVVGIGTFVNNSNLELLYSIKNREKNKKIIILLGNIEQANSFVDQEVFPKLYYSADKYWPGNTTLLLKSKNNNGKIGLRIPKQDELIKLLNNKGPAYVTSANISGKQPLNIQDAIKVFWQVKNIYNFGEGSGIPSTIINFEDKSIIRK</sequence>
<keyword evidence="7" id="KW-0548">Nucleotidyltransferase</keyword>
<dbReference type="Gene3D" id="3.90.870.10">
    <property type="entry name" value="DHBP synthase"/>
    <property type="match status" value="1"/>
</dbReference>
<protein>
    <recommendedName>
        <fullName evidence="10">L-threonylcarbamoyladenylate synthase</fullName>
        <ecNumber evidence="3">2.7.7.87</ecNumber>
    </recommendedName>
    <alternativeName>
        <fullName evidence="10">L-threonylcarbamoyladenylate synthase</fullName>
    </alternativeName>
</protein>
<dbReference type="Proteomes" id="UP000001491">
    <property type="component" value="Chromosome"/>
</dbReference>
<organism evidence="13 14">
    <name type="scientific">Mesomycoplasma conjunctivae (strain ATCC 25834 / NCTC 10147 / HRC/581)</name>
    <name type="common">Mycoplasma conjunctivae</name>
    <dbReference type="NCBI Taxonomy" id="572263"/>
    <lineage>
        <taxon>Bacteria</taxon>
        <taxon>Bacillati</taxon>
        <taxon>Mycoplasmatota</taxon>
        <taxon>Mycoplasmoidales</taxon>
        <taxon>Metamycoplasmataceae</taxon>
        <taxon>Mesomycoplasma</taxon>
    </lineage>
</organism>
<evidence type="ECO:0000256" key="7">
    <source>
        <dbReference type="ARBA" id="ARBA00022695"/>
    </source>
</evidence>
<dbReference type="InterPro" id="IPR017945">
    <property type="entry name" value="DHBP_synth_RibB-like_a/b_dom"/>
</dbReference>
<dbReference type="PANTHER" id="PTHR17490">
    <property type="entry name" value="SUA5"/>
    <property type="match status" value="1"/>
</dbReference>
<evidence type="ECO:0000256" key="4">
    <source>
        <dbReference type="ARBA" id="ARBA00022490"/>
    </source>
</evidence>
<evidence type="ECO:0000256" key="8">
    <source>
        <dbReference type="ARBA" id="ARBA00022741"/>
    </source>
</evidence>
<evidence type="ECO:0000256" key="6">
    <source>
        <dbReference type="ARBA" id="ARBA00022694"/>
    </source>
</evidence>
<dbReference type="GO" id="GO:0005524">
    <property type="term" value="F:ATP binding"/>
    <property type="evidence" value="ECO:0007669"/>
    <property type="project" value="UniProtKB-KW"/>
</dbReference>
<keyword evidence="14" id="KW-1185">Reference proteome</keyword>
<dbReference type="PROSITE" id="PS51163">
    <property type="entry name" value="YRDC"/>
    <property type="match status" value="1"/>
</dbReference>
<comment type="similarity">
    <text evidence="2">Belongs to the SUA5 family.</text>
</comment>
<evidence type="ECO:0000256" key="2">
    <source>
        <dbReference type="ARBA" id="ARBA00007663"/>
    </source>
</evidence>
<dbReference type="InterPro" id="IPR006070">
    <property type="entry name" value="Sua5-like_dom"/>
</dbReference>
<dbReference type="eggNOG" id="COG0009">
    <property type="taxonomic scope" value="Bacteria"/>
</dbReference>
<comment type="catalytic activity">
    <reaction evidence="11">
        <text>L-threonine + hydrogencarbonate + ATP = L-threonylcarbamoyladenylate + diphosphate + H2O</text>
        <dbReference type="Rhea" id="RHEA:36407"/>
        <dbReference type="ChEBI" id="CHEBI:15377"/>
        <dbReference type="ChEBI" id="CHEBI:17544"/>
        <dbReference type="ChEBI" id="CHEBI:30616"/>
        <dbReference type="ChEBI" id="CHEBI:33019"/>
        <dbReference type="ChEBI" id="CHEBI:57926"/>
        <dbReference type="ChEBI" id="CHEBI:73682"/>
        <dbReference type="EC" id="2.7.7.87"/>
    </reaction>
</comment>
<evidence type="ECO:0000313" key="13">
    <source>
        <dbReference type="EMBL" id="CAT04711.1"/>
    </source>
</evidence>
<keyword evidence="8" id="KW-0547">Nucleotide-binding</keyword>
<evidence type="ECO:0000256" key="5">
    <source>
        <dbReference type="ARBA" id="ARBA00022679"/>
    </source>
</evidence>
<keyword evidence="5" id="KW-0808">Transferase</keyword>
<comment type="subcellular location">
    <subcellularLocation>
        <location evidence="1">Cytoplasm</location>
    </subcellularLocation>
</comment>
<keyword evidence="6" id="KW-0819">tRNA processing</keyword>
<evidence type="ECO:0000256" key="10">
    <source>
        <dbReference type="ARBA" id="ARBA00029774"/>
    </source>
</evidence>
<dbReference type="PANTHER" id="PTHR17490:SF16">
    <property type="entry name" value="THREONYLCARBAMOYL-AMP SYNTHASE"/>
    <property type="match status" value="1"/>
</dbReference>
<proteinExistence type="inferred from homology"/>
<name>C5J5I8_MESCH</name>
<dbReference type="Pfam" id="PF01300">
    <property type="entry name" value="Sua5_yciO_yrdC"/>
    <property type="match status" value="1"/>
</dbReference>
<dbReference type="GO" id="GO:0006450">
    <property type="term" value="P:regulation of translational fidelity"/>
    <property type="evidence" value="ECO:0007669"/>
    <property type="project" value="TreeGrafter"/>
</dbReference>
<dbReference type="HOGENOM" id="CLU_031397_4_0_14"/>
<dbReference type="InterPro" id="IPR050156">
    <property type="entry name" value="TC-AMP_synthase_SUA5"/>
</dbReference>
<gene>
    <name evidence="13" type="ordered locus">MCJ_000330</name>
</gene>
<dbReference type="GO" id="GO:0003725">
    <property type="term" value="F:double-stranded RNA binding"/>
    <property type="evidence" value="ECO:0007669"/>
    <property type="project" value="InterPro"/>
</dbReference>
<dbReference type="AlphaFoldDB" id="C5J5I8"/>
<dbReference type="GO" id="GO:0000049">
    <property type="term" value="F:tRNA binding"/>
    <property type="evidence" value="ECO:0007669"/>
    <property type="project" value="TreeGrafter"/>
</dbReference>
<dbReference type="KEGG" id="mco:MCJ_000330"/>
<evidence type="ECO:0000256" key="9">
    <source>
        <dbReference type="ARBA" id="ARBA00022840"/>
    </source>
</evidence>
<dbReference type="GO" id="GO:0008033">
    <property type="term" value="P:tRNA processing"/>
    <property type="evidence" value="ECO:0007669"/>
    <property type="project" value="UniProtKB-KW"/>
</dbReference>
<dbReference type="EMBL" id="FM864216">
    <property type="protein sequence ID" value="CAT04711.1"/>
    <property type="molecule type" value="Genomic_DNA"/>
</dbReference>
<keyword evidence="4" id="KW-0963">Cytoplasm</keyword>
<evidence type="ECO:0000256" key="11">
    <source>
        <dbReference type="ARBA" id="ARBA00048366"/>
    </source>
</evidence>
<evidence type="ECO:0000259" key="12">
    <source>
        <dbReference type="PROSITE" id="PS51163"/>
    </source>
</evidence>